<dbReference type="SUPFAM" id="SSF56349">
    <property type="entry name" value="DNA breaking-rejoining enzymes"/>
    <property type="match status" value="1"/>
</dbReference>
<evidence type="ECO:0000313" key="4">
    <source>
        <dbReference type="EMBL" id="SAI59122.1"/>
    </source>
</evidence>
<dbReference type="Gene3D" id="1.10.443.10">
    <property type="entry name" value="Intergrase catalytic core"/>
    <property type="match status" value="1"/>
</dbReference>
<dbReference type="PANTHER" id="PTHR30349">
    <property type="entry name" value="PHAGE INTEGRASE-RELATED"/>
    <property type="match status" value="1"/>
</dbReference>
<dbReference type="EMBL" id="FKBS01000029">
    <property type="protein sequence ID" value="SAI59122.1"/>
    <property type="molecule type" value="Genomic_DNA"/>
</dbReference>
<evidence type="ECO:0000256" key="1">
    <source>
        <dbReference type="ARBA" id="ARBA00022908"/>
    </source>
</evidence>
<name>A0A157RM96_9BORD</name>
<dbReference type="GO" id="GO:0006310">
    <property type="term" value="P:DNA recombination"/>
    <property type="evidence" value="ECO:0007669"/>
    <property type="project" value="UniProtKB-KW"/>
</dbReference>
<protein>
    <submittedName>
        <fullName evidence="4">Site-specific recombinase XerC</fullName>
    </submittedName>
</protein>
<dbReference type="Pfam" id="PF00589">
    <property type="entry name" value="Phage_integrase"/>
    <property type="match status" value="1"/>
</dbReference>
<feature type="domain" description="Tyr recombinase" evidence="3">
    <location>
        <begin position="170"/>
        <end position="355"/>
    </location>
</feature>
<dbReference type="GO" id="GO:0003677">
    <property type="term" value="F:DNA binding"/>
    <property type="evidence" value="ECO:0007669"/>
    <property type="project" value="InterPro"/>
</dbReference>
<dbReference type="OrthoDB" id="662444at2"/>
<sequence length="393" mass="44493">MGSSTKTRTQGVYTCKDGTYEVDAWYRKERIRRRGFTRLADAESYLIDRKAAIARGTQAGTRPRVTLDEAAANHLDLKVDKPSWETDKYLLEPVVELCGSLYLDEVNDATLKPFVDLRRAAGLKSNTINEAIGIVQTICNRAAGEWRWPNNMTWLEVAPKLTKLEVTDARPPRPISWDEQRLQLMPRLPGHLCRMALFDLNTGLREEPLCQLRWDWEARVILRPGLAVSVFVVPRRYVKGRKRERIVVCNSVAQSVVDSQRGLHPERVFTYSRSVKNPKHRPVNSMNNTAWQKARTKAGLGDLHVHDLRHTVGMRLREAGVSERTQDEILWHSKGNGMTSHYAVAQLGELYDALELIAKPSIAGESLNLHALVRSMQIQAAVPHESPAQRKAA</sequence>
<dbReference type="AlphaFoldDB" id="A0A157RM96"/>
<keyword evidence="1" id="KW-0229">DNA integration</keyword>
<dbReference type="GO" id="GO:0015074">
    <property type="term" value="P:DNA integration"/>
    <property type="evidence" value="ECO:0007669"/>
    <property type="project" value="UniProtKB-KW"/>
</dbReference>
<accession>A0A157RM96</accession>
<evidence type="ECO:0000256" key="2">
    <source>
        <dbReference type="ARBA" id="ARBA00023172"/>
    </source>
</evidence>
<dbReference type="InterPro" id="IPR011010">
    <property type="entry name" value="DNA_brk_join_enz"/>
</dbReference>
<dbReference type="PROSITE" id="PS51898">
    <property type="entry name" value="TYR_RECOMBINASE"/>
    <property type="match status" value="1"/>
</dbReference>
<reference evidence="4 5" key="1">
    <citation type="submission" date="2016-03" db="EMBL/GenBank/DDBJ databases">
        <authorList>
            <consortium name="Pathogen Informatics"/>
        </authorList>
    </citation>
    <scope>NUCLEOTIDE SEQUENCE [LARGE SCALE GENOMIC DNA]</scope>
    <source>
        <strain evidence="4 5">NCTC13364</strain>
    </source>
</reference>
<gene>
    <name evidence="4" type="ORF">SAMEA1982600_05224</name>
</gene>
<dbReference type="InterPro" id="IPR002104">
    <property type="entry name" value="Integrase_catalytic"/>
</dbReference>
<evidence type="ECO:0000313" key="5">
    <source>
        <dbReference type="Proteomes" id="UP000077037"/>
    </source>
</evidence>
<dbReference type="RefSeq" id="WP_066420984.1">
    <property type="nucleotide sequence ID" value="NZ_FKBS01000029.1"/>
</dbReference>
<proteinExistence type="predicted"/>
<dbReference type="InterPro" id="IPR013762">
    <property type="entry name" value="Integrase-like_cat_sf"/>
</dbReference>
<dbReference type="InterPro" id="IPR050090">
    <property type="entry name" value="Tyrosine_recombinase_XerCD"/>
</dbReference>
<keyword evidence="2" id="KW-0233">DNA recombination</keyword>
<dbReference type="PANTHER" id="PTHR30349:SF64">
    <property type="entry name" value="PROPHAGE INTEGRASE INTD-RELATED"/>
    <property type="match status" value="1"/>
</dbReference>
<dbReference type="Proteomes" id="UP000077037">
    <property type="component" value="Unassembled WGS sequence"/>
</dbReference>
<organism evidence="4 5">
    <name type="scientific">Bordetella ansorpii</name>
    <dbReference type="NCBI Taxonomy" id="288768"/>
    <lineage>
        <taxon>Bacteria</taxon>
        <taxon>Pseudomonadati</taxon>
        <taxon>Pseudomonadota</taxon>
        <taxon>Betaproteobacteria</taxon>
        <taxon>Burkholderiales</taxon>
        <taxon>Alcaligenaceae</taxon>
        <taxon>Bordetella</taxon>
    </lineage>
</organism>
<evidence type="ECO:0000259" key="3">
    <source>
        <dbReference type="PROSITE" id="PS51898"/>
    </source>
</evidence>